<name>A8Q0D8_MALGO</name>
<organism evidence="2 3">
    <name type="scientific">Malassezia globosa (strain ATCC MYA-4612 / CBS 7966)</name>
    <name type="common">Dandruff-associated fungus</name>
    <dbReference type="NCBI Taxonomy" id="425265"/>
    <lineage>
        <taxon>Eukaryota</taxon>
        <taxon>Fungi</taxon>
        <taxon>Dikarya</taxon>
        <taxon>Basidiomycota</taxon>
        <taxon>Ustilaginomycotina</taxon>
        <taxon>Malasseziomycetes</taxon>
        <taxon>Malasseziales</taxon>
        <taxon>Malasseziaceae</taxon>
        <taxon>Malassezia</taxon>
    </lineage>
</organism>
<evidence type="ECO:0000313" key="2">
    <source>
        <dbReference type="EMBL" id="EDP43805.1"/>
    </source>
</evidence>
<sequence>MSSSLADELAADLLEDQTQGGNIEKDESVSSMFHISDASMRDASGAHAHGASQPPDELNQAQLDAWDVGQSSISDVSSISKLYGK</sequence>
<comment type="caution">
    <text evidence="2">The sequence shown here is derived from an EMBL/GenBank/DDBJ whole genome shotgun (WGS) entry which is preliminary data.</text>
</comment>
<dbReference type="InParanoid" id="A8Q0D8"/>
<reference evidence="2 3" key="1">
    <citation type="journal article" date="2007" name="Proc. Natl. Acad. Sci. U.S.A.">
        <title>Dandruff-associated Malassezia genomes reveal convergent and divergent virulence traits shared with plant and human fungal pathogens.</title>
        <authorList>
            <person name="Xu J."/>
            <person name="Saunders C.W."/>
            <person name="Hu P."/>
            <person name="Grant R.A."/>
            <person name="Boekhout T."/>
            <person name="Kuramae E.E."/>
            <person name="Kronstad J.W."/>
            <person name="Deangelis Y.M."/>
            <person name="Reeder N.L."/>
            <person name="Johnstone K.R."/>
            <person name="Leland M."/>
            <person name="Fieno A.M."/>
            <person name="Begley W.M."/>
            <person name="Sun Y."/>
            <person name="Lacey M.P."/>
            <person name="Chaudhary T."/>
            <person name="Keough T."/>
            <person name="Chu L."/>
            <person name="Sears R."/>
            <person name="Yuan B."/>
            <person name="Dawson T.L.Jr."/>
        </authorList>
    </citation>
    <scope>NUCLEOTIDE SEQUENCE [LARGE SCALE GENOMIC DNA]</scope>
    <source>
        <strain evidence="3">ATCC MYA-4612 / CBS 7966</strain>
    </source>
</reference>
<keyword evidence="3" id="KW-1185">Reference proteome</keyword>
<accession>A8Q0D8</accession>
<evidence type="ECO:0000313" key="3">
    <source>
        <dbReference type="Proteomes" id="UP000008837"/>
    </source>
</evidence>
<protein>
    <submittedName>
        <fullName evidence="2">Uncharacterized protein</fullName>
    </submittedName>
</protein>
<evidence type="ECO:0000256" key="1">
    <source>
        <dbReference type="SAM" id="MobiDB-lite"/>
    </source>
</evidence>
<dbReference type="EMBL" id="AAYY01000006">
    <property type="protein sequence ID" value="EDP43805.1"/>
    <property type="molecule type" value="Genomic_DNA"/>
</dbReference>
<gene>
    <name evidence="2" type="ORF">MGL_2018</name>
</gene>
<dbReference type="AlphaFoldDB" id="A8Q0D8"/>
<dbReference type="RefSeq" id="XP_001731019.1">
    <property type="nucleotide sequence ID" value="XM_001730967.1"/>
</dbReference>
<dbReference type="Proteomes" id="UP000008837">
    <property type="component" value="Unassembled WGS sequence"/>
</dbReference>
<feature type="region of interest" description="Disordered" evidence="1">
    <location>
        <begin position="1"/>
        <end position="65"/>
    </location>
</feature>
<dbReference type="GeneID" id="5855326"/>
<dbReference type="KEGG" id="mgl:MGL_2018"/>
<dbReference type="VEuPathDB" id="FungiDB:MGL_2018"/>
<proteinExistence type="predicted"/>